<reference evidence="3" key="1">
    <citation type="journal article" date="2020" name="Stud. Mycol.">
        <title>101 Dothideomycetes genomes: a test case for predicting lifestyles and emergence of pathogens.</title>
        <authorList>
            <person name="Haridas S."/>
            <person name="Albert R."/>
            <person name="Binder M."/>
            <person name="Bloem J."/>
            <person name="Labutti K."/>
            <person name="Salamov A."/>
            <person name="Andreopoulos B."/>
            <person name="Baker S."/>
            <person name="Barry K."/>
            <person name="Bills G."/>
            <person name="Bluhm B."/>
            <person name="Cannon C."/>
            <person name="Castanera R."/>
            <person name="Culley D."/>
            <person name="Daum C."/>
            <person name="Ezra D."/>
            <person name="Gonzalez J."/>
            <person name="Henrissat B."/>
            <person name="Kuo A."/>
            <person name="Liang C."/>
            <person name="Lipzen A."/>
            <person name="Lutzoni F."/>
            <person name="Magnuson J."/>
            <person name="Mondo S."/>
            <person name="Nolan M."/>
            <person name="Ohm R."/>
            <person name="Pangilinan J."/>
            <person name="Park H.-J."/>
            <person name="Ramirez L."/>
            <person name="Alfaro M."/>
            <person name="Sun H."/>
            <person name="Tritt A."/>
            <person name="Yoshinaga Y."/>
            <person name="Zwiers L.-H."/>
            <person name="Turgeon B."/>
            <person name="Goodwin S."/>
            <person name="Spatafora J."/>
            <person name="Crous P."/>
            <person name="Grigoriev I."/>
        </authorList>
    </citation>
    <scope>NUCLEOTIDE SEQUENCE</scope>
    <source>
        <strain evidence="3">SCOH1-5</strain>
    </source>
</reference>
<evidence type="ECO:0000256" key="2">
    <source>
        <dbReference type="SAM" id="Phobius"/>
    </source>
</evidence>
<evidence type="ECO:0000313" key="4">
    <source>
        <dbReference type="Proteomes" id="UP000799539"/>
    </source>
</evidence>
<evidence type="ECO:0000313" key="3">
    <source>
        <dbReference type="EMBL" id="KAF2208509.1"/>
    </source>
</evidence>
<feature type="compositionally biased region" description="Low complexity" evidence="1">
    <location>
        <begin position="102"/>
        <end position="114"/>
    </location>
</feature>
<keyword evidence="2" id="KW-0812">Transmembrane</keyword>
<gene>
    <name evidence="3" type="ORF">CERZMDRAFT_87600</name>
</gene>
<protein>
    <submittedName>
        <fullName evidence="3">Uncharacterized protein</fullName>
    </submittedName>
</protein>
<feature type="region of interest" description="Disordered" evidence="1">
    <location>
        <begin position="89"/>
        <end position="114"/>
    </location>
</feature>
<accession>A0A6A6F5T1</accession>
<dbReference type="Proteomes" id="UP000799539">
    <property type="component" value="Unassembled WGS sequence"/>
</dbReference>
<feature type="transmembrane region" description="Helical" evidence="2">
    <location>
        <begin position="184"/>
        <end position="208"/>
    </location>
</feature>
<organism evidence="3 4">
    <name type="scientific">Cercospora zeae-maydis SCOH1-5</name>
    <dbReference type="NCBI Taxonomy" id="717836"/>
    <lineage>
        <taxon>Eukaryota</taxon>
        <taxon>Fungi</taxon>
        <taxon>Dikarya</taxon>
        <taxon>Ascomycota</taxon>
        <taxon>Pezizomycotina</taxon>
        <taxon>Dothideomycetes</taxon>
        <taxon>Dothideomycetidae</taxon>
        <taxon>Mycosphaerellales</taxon>
        <taxon>Mycosphaerellaceae</taxon>
        <taxon>Cercospora</taxon>
    </lineage>
</organism>
<feature type="region of interest" description="Disordered" evidence="1">
    <location>
        <begin position="1"/>
        <end position="62"/>
    </location>
</feature>
<dbReference type="EMBL" id="ML992693">
    <property type="protein sequence ID" value="KAF2208509.1"/>
    <property type="molecule type" value="Genomic_DNA"/>
</dbReference>
<sequence>MHFTATGQQRYGASLEQHSETPYELQDTTSSAPRPTSNPDPLSDPFSNNHHHTNTFDPAPLELDPIHIGEIRPVKPEISSYPTPFPVPPPPPAICAARESSRNSNSSNNNNSSRTSAWLAARTAAYPHIAEISRYIPSPIDPDAITTSTESSANFDTESQNSLAKKKMKKFCFSGRGTCRAPRAVIFAILGILVPVLLISAFVVWASVLEKEGTLGVYVDENDGECKILGGLRVDRGMCGSYGEVVRLVVRGTG</sequence>
<feature type="compositionally biased region" description="Polar residues" evidence="1">
    <location>
        <begin position="26"/>
        <end position="48"/>
    </location>
</feature>
<keyword evidence="2" id="KW-1133">Transmembrane helix</keyword>
<feature type="compositionally biased region" description="Polar residues" evidence="1">
    <location>
        <begin position="1"/>
        <end position="11"/>
    </location>
</feature>
<dbReference type="OrthoDB" id="3644959at2759"/>
<name>A0A6A6F5T1_9PEZI</name>
<evidence type="ECO:0000256" key="1">
    <source>
        <dbReference type="SAM" id="MobiDB-lite"/>
    </source>
</evidence>
<proteinExistence type="predicted"/>
<dbReference type="AlphaFoldDB" id="A0A6A6F5T1"/>
<keyword evidence="4" id="KW-1185">Reference proteome</keyword>
<keyword evidence="2" id="KW-0472">Membrane</keyword>